<dbReference type="NCBIfam" id="NF033580">
    <property type="entry name" value="transpos_IS5_3"/>
    <property type="match status" value="1"/>
</dbReference>
<reference evidence="4 5" key="1">
    <citation type="submission" date="2020-02" db="EMBL/GenBank/DDBJ databases">
        <authorList>
            <person name="Kim M.K."/>
        </authorList>
    </citation>
    <scope>NUCLEOTIDE SEQUENCE [LARGE SCALE GENOMIC DNA]</scope>
    <source>
        <strain evidence="4 5">17J57-3</strain>
    </source>
</reference>
<evidence type="ECO:0000256" key="1">
    <source>
        <dbReference type="SAM" id="MobiDB-lite"/>
    </source>
</evidence>
<sequence>MARELVDDELWEIVRPLLPPPPPHKSPAGRKRLDERRVFTGIIFVLQTGLPWELLPREMRCGSGMTCWRRARDWQKAGVWDKLHRALLAKLRHADRIDFSRVIADSSSVRAVHGGKKTGPNPTDRRKAGSKHHLVVDGNGTPLNVILTAANRHDSTQLMPLLDGVPPIGGRRGRPLQRPLRVQADRGYDCERYRRILQQRRICPQIGKRGAGHGSHLGVTRWVVERTIAWLHQFRRLRVRYERREDMHEGFLRLGCAIICWKTLSKAWRDPFPFPFC</sequence>
<proteinExistence type="predicted"/>
<dbReference type="Pfam" id="PF01609">
    <property type="entry name" value="DDE_Tnp_1"/>
    <property type="match status" value="1"/>
</dbReference>
<evidence type="ECO:0000313" key="4">
    <source>
        <dbReference type="EMBL" id="NEX64654.1"/>
    </source>
</evidence>
<dbReference type="EMBL" id="JAAIVB010000084">
    <property type="protein sequence ID" value="NEX64654.1"/>
    <property type="molecule type" value="Genomic_DNA"/>
</dbReference>
<feature type="domain" description="Insertion element IS402-like" evidence="3">
    <location>
        <begin position="7"/>
        <end position="84"/>
    </location>
</feature>
<dbReference type="AlphaFoldDB" id="A0A6B3SVI4"/>
<dbReference type="PANTHER" id="PTHR30007:SF1">
    <property type="entry name" value="BLR1914 PROTEIN"/>
    <property type="match status" value="1"/>
</dbReference>
<dbReference type="Proteomes" id="UP000482155">
    <property type="component" value="Unassembled WGS sequence"/>
</dbReference>
<dbReference type="GO" id="GO:0006313">
    <property type="term" value="P:DNA transposition"/>
    <property type="evidence" value="ECO:0007669"/>
    <property type="project" value="InterPro"/>
</dbReference>
<gene>
    <name evidence="4" type="ORF">G3574_26550</name>
</gene>
<keyword evidence="5" id="KW-1185">Reference proteome</keyword>
<evidence type="ECO:0000259" key="3">
    <source>
        <dbReference type="Pfam" id="PF13340"/>
    </source>
</evidence>
<comment type="caution">
    <text evidence="4">The sequence shown here is derived from an EMBL/GenBank/DDBJ whole genome shotgun (WGS) entry which is preliminary data.</text>
</comment>
<accession>A0A6B3SVI4</accession>
<dbReference type="Pfam" id="PF13340">
    <property type="entry name" value="DUF4096"/>
    <property type="match status" value="1"/>
</dbReference>
<dbReference type="GO" id="GO:0003677">
    <property type="term" value="F:DNA binding"/>
    <property type="evidence" value="ECO:0007669"/>
    <property type="project" value="InterPro"/>
</dbReference>
<evidence type="ECO:0000313" key="5">
    <source>
        <dbReference type="Proteomes" id="UP000482155"/>
    </source>
</evidence>
<feature type="domain" description="Transposase IS4-like" evidence="2">
    <location>
        <begin position="100"/>
        <end position="258"/>
    </location>
</feature>
<dbReference type="GO" id="GO:0004803">
    <property type="term" value="F:transposase activity"/>
    <property type="evidence" value="ECO:0007669"/>
    <property type="project" value="InterPro"/>
</dbReference>
<dbReference type="RefSeq" id="WP_163968588.1">
    <property type="nucleotide sequence ID" value="NZ_JAAIVB010000084.1"/>
</dbReference>
<dbReference type="InterPro" id="IPR002559">
    <property type="entry name" value="Transposase_11"/>
</dbReference>
<organism evidence="4 5">
    <name type="scientific">Noviherbaspirillum galbum</name>
    <dbReference type="NCBI Taxonomy" id="2709383"/>
    <lineage>
        <taxon>Bacteria</taxon>
        <taxon>Pseudomonadati</taxon>
        <taxon>Pseudomonadota</taxon>
        <taxon>Betaproteobacteria</taxon>
        <taxon>Burkholderiales</taxon>
        <taxon>Oxalobacteraceae</taxon>
        <taxon>Noviherbaspirillum</taxon>
    </lineage>
</organism>
<evidence type="ECO:0000259" key="2">
    <source>
        <dbReference type="Pfam" id="PF01609"/>
    </source>
</evidence>
<protein>
    <submittedName>
        <fullName evidence="4">IS5 family transposase</fullName>
    </submittedName>
</protein>
<feature type="region of interest" description="Disordered" evidence="1">
    <location>
        <begin position="110"/>
        <end position="129"/>
    </location>
</feature>
<dbReference type="InterPro" id="IPR025161">
    <property type="entry name" value="IS402-like_dom"/>
</dbReference>
<dbReference type="PANTHER" id="PTHR30007">
    <property type="entry name" value="PHP DOMAIN PROTEIN"/>
    <property type="match status" value="1"/>
</dbReference>
<name>A0A6B3SVI4_9BURK</name>